<dbReference type="AlphaFoldDB" id="A0A4R0PE89"/>
<sequence length="242" mass="25972">MQPRAILFGSRGSIADVKDIEREAFNAAFAEVGAGWVWTEPLFDALAATSDSANFIADYARLRGDNVDVVTLNWLKDEIFKQMLSRHPLRLRPGVRDVVRAAKASGLLIGIASTESASANTTFLRSIAHSVSPCSFSFIGDDSSVWQGKPMPGIYQKALEVLGVRPDHAIAIEDTPAGLAAATRARIPSVAFLTSEAHAVGLPNFTRRLDPRSIGISVSPAARMARGERPRTSFRAAAIAAE</sequence>
<evidence type="ECO:0000313" key="1">
    <source>
        <dbReference type="EMBL" id="TCD15073.1"/>
    </source>
</evidence>
<dbReference type="InterPro" id="IPR036412">
    <property type="entry name" value="HAD-like_sf"/>
</dbReference>
<dbReference type="Proteomes" id="UP000291301">
    <property type="component" value="Unassembled WGS sequence"/>
</dbReference>
<dbReference type="InterPro" id="IPR044999">
    <property type="entry name" value="CbbY-like"/>
</dbReference>
<dbReference type="NCBIfam" id="TIGR01509">
    <property type="entry name" value="HAD-SF-IA-v3"/>
    <property type="match status" value="1"/>
</dbReference>
<dbReference type="GO" id="GO:0016787">
    <property type="term" value="F:hydrolase activity"/>
    <property type="evidence" value="ECO:0007669"/>
    <property type="project" value="UniProtKB-KW"/>
</dbReference>
<dbReference type="PANTHER" id="PTHR42896:SF2">
    <property type="entry name" value="CBBY-LIKE PROTEIN"/>
    <property type="match status" value="1"/>
</dbReference>
<accession>A0A4R0PE89</accession>
<dbReference type="SUPFAM" id="SSF56784">
    <property type="entry name" value="HAD-like"/>
    <property type="match status" value="1"/>
</dbReference>
<proteinExistence type="predicted"/>
<dbReference type="InterPro" id="IPR006439">
    <property type="entry name" value="HAD-SF_hydro_IA"/>
</dbReference>
<reference evidence="1 2" key="1">
    <citation type="journal article" date="2015" name="Antonie Van Leeuwenhoek">
        <title>Oricola cellulosilytica gen. nov., sp. nov., a cellulose-degrading bacterium of the family Phyllobacteriaceae isolated from surface seashore water, and emended descriptions of Mesorhizobium loti and Phyllobacterium myrsinacearum.</title>
        <authorList>
            <person name="Hameed A."/>
            <person name="Shahina M."/>
            <person name="Lai W.A."/>
            <person name="Lin S.Y."/>
            <person name="Young L.S."/>
            <person name="Liu Y.C."/>
            <person name="Hsu Y.H."/>
            <person name="Young C.C."/>
        </authorList>
    </citation>
    <scope>NUCLEOTIDE SEQUENCE [LARGE SCALE GENOMIC DNA]</scope>
    <source>
        <strain evidence="1 2">KCTC 52183</strain>
    </source>
</reference>
<dbReference type="InterPro" id="IPR023198">
    <property type="entry name" value="PGP-like_dom2"/>
</dbReference>
<dbReference type="InterPro" id="IPR023214">
    <property type="entry name" value="HAD_sf"/>
</dbReference>
<evidence type="ECO:0000313" key="2">
    <source>
        <dbReference type="Proteomes" id="UP000291301"/>
    </source>
</evidence>
<keyword evidence="1" id="KW-0378">Hydrolase</keyword>
<dbReference type="Gene3D" id="1.10.150.240">
    <property type="entry name" value="Putative phosphatase, domain 2"/>
    <property type="match status" value="1"/>
</dbReference>
<organism evidence="1 2">
    <name type="scientific">Oricola cellulosilytica</name>
    <dbReference type="NCBI Taxonomy" id="1429082"/>
    <lineage>
        <taxon>Bacteria</taxon>
        <taxon>Pseudomonadati</taxon>
        <taxon>Pseudomonadota</taxon>
        <taxon>Alphaproteobacteria</taxon>
        <taxon>Hyphomicrobiales</taxon>
        <taxon>Ahrensiaceae</taxon>
        <taxon>Oricola</taxon>
    </lineage>
</organism>
<dbReference type="Pfam" id="PF00702">
    <property type="entry name" value="Hydrolase"/>
    <property type="match status" value="1"/>
</dbReference>
<gene>
    <name evidence="1" type="ORF">E0D97_05870</name>
</gene>
<dbReference type="EMBL" id="SJST01000002">
    <property type="protein sequence ID" value="TCD15073.1"/>
    <property type="molecule type" value="Genomic_DNA"/>
</dbReference>
<dbReference type="Gene3D" id="3.40.50.1000">
    <property type="entry name" value="HAD superfamily/HAD-like"/>
    <property type="match status" value="1"/>
</dbReference>
<comment type="caution">
    <text evidence="1">The sequence shown here is derived from an EMBL/GenBank/DDBJ whole genome shotgun (WGS) entry which is preliminary data.</text>
</comment>
<protein>
    <submittedName>
        <fullName evidence="1">HAD family hydrolase</fullName>
    </submittedName>
</protein>
<keyword evidence="2" id="KW-1185">Reference proteome</keyword>
<dbReference type="RefSeq" id="WP_131566629.1">
    <property type="nucleotide sequence ID" value="NZ_JAINFK010000004.1"/>
</dbReference>
<name>A0A4R0PE89_9HYPH</name>
<dbReference type="OrthoDB" id="9800058at2"/>
<dbReference type="PANTHER" id="PTHR42896">
    <property type="entry name" value="XYLULOSE-1,5-BISPHOSPHATE (XUBP) PHOSPHATASE"/>
    <property type="match status" value="1"/>
</dbReference>